<reference evidence="2 3" key="1">
    <citation type="journal article" date="2019" name="Genome Biol. Evol.">
        <title>Insights into the evolution of the New World diploid cottons (Gossypium, subgenus Houzingenia) based on genome sequencing.</title>
        <authorList>
            <person name="Grover C.E."/>
            <person name="Arick M.A. 2nd"/>
            <person name="Thrash A."/>
            <person name="Conover J.L."/>
            <person name="Sanders W.S."/>
            <person name="Peterson D.G."/>
            <person name="Frelichowski J.E."/>
            <person name="Scheffler J.A."/>
            <person name="Scheffler B.E."/>
            <person name="Wendel J.F."/>
        </authorList>
    </citation>
    <scope>NUCLEOTIDE SEQUENCE [LARGE SCALE GENOMIC DNA]</scope>
    <source>
        <strain evidence="2">27</strain>
        <tissue evidence="2">Leaf</tissue>
    </source>
</reference>
<dbReference type="Proteomes" id="UP000593561">
    <property type="component" value="Unassembled WGS sequence"/>
</dbReference>
<evidence type="ECO:0000313" key="2">
    <source>
        <dbReference type="EMBL" id="MBA0617628.1"/>
    </source>
</evidence>
<keyword evidence="3" id="KW-1185">Reference proteome</keyword>
<name>A0A7J8RUV3_GOSDV</name>
<keyword evidence="1" id="KW-0472">Membrane</keyword>
<dbReference type="AlphaFoldDB" id="A0A7J8RUV3"/>
<evidence type="ECO:0000256" key="1">
    <source>
        <dbReference type="SAM" id="Phobius"/>
    </source>
</evidence>
<keyword evidence="1" id="KW-0812">Transmembrane</keyword>
<accession>A0A7J8RUV3</accession>
<comment type="caution">
    <text evidence="2">The sequence shown here is derived from an EMBL/GenBank/DDBJ whole genome shotgun (WGS) entry which is preliminary data.</text>
</comment>
<keyword evidence="1" id="KW-1133">Transmembrane helix</keyword>
<gene>
    <name evidence="2" type="ORF">Godav_027055</name>
</gene>
<feature type="transmembrane region" description="Helical" evidence="1">
    <location>
        <begin position="90"/>
        <end position="107"/>
    </location>
</feature>
<sequence>MATRTKQNTKFNKHEAHVKPTFNWFVKAGNQSWPACLIDDDHYLSVGSSDDIAHVTPENSRVAKFSGAHSFFKWLAWLNRLNMNQVRMQLRPLVVVGIFTLNLSIIFSEGGQLMSTTHALAHAKRFPLDICKAVNTAVASIARGPRIVGWKKPLMVSDDQRLAWPLQLFIVVAVHRGEAQNSALLGVPSFGSLHHIAYGLHGITNVLLSLTTLSTFTVSIAKL</sequence>
<dbReference type="EMBL" id="JABFAC010000007">
    <property type="protein sequence ID" value="MBA0617628.1"/>
    <property type="molecule type" value="Genomic_DNA"/>
</dbReference>
<protein>
    <submittedName>
        <fullName evidence="2">Uncharacterized protein</fullName>
    </submittedName>
</protein>
<proteinExistence type="predicted"/>
<organism evidence="2 3">
    <name type="scientific">Gossypium davidsonii</name>
    <name type="common">Davidson's cotton</name>
    <name type="synonym">Gossypium klotzschianum subsp. davidsonii</name>
    <dbReference type="NCBI Taxonomy" id="34287"/>
    <lineage>
        <taxon>Eukaryota</taxon>
        <taxon>Viridiplantae</taxon>
        <taxon>Streptophyta</taxon>
        <taxon>Embryophyta</taxon>
        <taxon>Tracheophyta</taxon>
        <taxon>Spermatophyta</taxon>
        <taxon>Magnoliopsida</taxon>
        <taxon>eudicotyledons</taxon>
        <taxon>Gunneridae</taxon>
        <taxon>Pentapetalae</taxon>
        <taxon>rosids</taxon>
        <taxon>malvids</taxon>
        <taxon>Malvales</taxon>
        <taxon>Malvaceae</taxon>
        <taxon>Malvoideae</taxon>
        <taxon>Gossypium</taxon>
    </lineage>
</organism>
<evidence type="ECO:0000313" key="3">
    <source>
        <dbReference type="Proteomes" id="UP000593561"/>
    </source>
</evidence>